<name>A0ABQ7UY50_SOLTU</name>
<reference evidence="1 2" key="1">
    <citation type="journal article" date="2021" name="bioRxiv">
        <title>Chromosome-scale and haplotype-resolved genome assembly of a tetraploid potato cultivar.</title>
        <authorList>
            <person name="Sun H."/>
            <person name="Jiao W.-B."/>
            <person name="Krause K."/>
            <person name="Campoy J.A."/>
            <person name="Goel M."/>
            <person name="Folz-Donahue K."/>
            <person name="Kukat C."/>
            <person name="Huettel B."/>
            <person name="Schneeberger K."/>
        </authorList>
    </citation>
    <scope>NUCLEOTIDE SEQUENCE [LARGE SCALE GENOMIC DNA]</scope>
    <source>
        <strain evidence="1">SolTubOtavaFocal</strain>
        <tissue evidence="1">Leaves</tissue>
    </source>
</reference>
<proteinExistence type="predicted"/>
<evidence type="ECO:0000313" key="2">
    <source>
        <dbReference type="Proteomes" id="UP000826656"/>
    </source>
</evidence>
<organism evidence="1 2">
    <name type="scientific">Solanum tuberosum</name>
    <name type="common">Potato</name>
    <dbReference type="NCBI Taxonomy" id="4113"/>
    <lineage>
        <taxon>Eukaryota</taxon>
        <taxon>Viridiplantae</taxon>
        <taxon>Streptophyta</taxon>
        <taxon>Embryophyta</taxon>
        <taxon>Tracheophyta</taxon>
        <taxon>Spermatophyta</taxon>
        <taxon>Magnoliopsida</taxon>
        <taxon>eudicotyledons</taxon>
        <taxon>Gunneridae</taxon>
        <taxon>Pentapetalae</taxon>
        <taxon>asterids</taxon>
        <taxon>lamiids</taxon>
        <taxon>Solanales</taxon>
        <taxon>Solanaceae</taxon>
        <taxon>Solanoideae</taxon>
        <taxon>Solaneae</taxon>
        <taxon>Solanum</taxon>
    </lineage>
</organism>
<comment type="caution">
    <text evidence="1">The sequence shown here is derived from an EMBL/GenBank/DDBJ whole genome shotgun (WGS) entry which is preliminary data.</text>
</comment>
<evidence type="ECO:0000313" key="1">
    <source>
        <dbReference type="EMBL" id="KAH0756737.1"/>
    </source>
</evidence>
<sequence length="95" mass="10510">MDALDQLVVLEELRGSISSLQGRFRVPGCWTCTTGTVLGCFAVEKMKLGRWGHEEWAGFGDAVESEGKLFGGLKKWLLGGLLGCWKLIWPKIEVL</sequence>
<keyword evidence="2" id="KW-1185">Reference proteome</keyword>
<gene>
    <name evidence="1" type="ORF">KY290_020230</name>
</gene>
<accession>A0ABQ7UY50</accession>
<dbReference type="EMBL" id="JAIVGD010000015">
    <property type="protein sequence ID" value="KAH0756737.1"/>
    <property type="molecule type" value="Genomic_DNA"/>
</dbReference>
<protein>
    <submittedName>
        <fullName evidence="1">Uncharacterized protein</fullName>
    </submittedName>
</protein>
<dbReference type="Proteomes" id="UP000826656">
    <property type="component" value="Unassembled WGS sequence"/>
</dbReference>